<keyword evidence="3 10" id="KW-1003">Cell membrane</keyword>
<evidence type="ECO:0000313" key="13">
    <source>
        <dbReference type="Proteomes" id="UP000076927"/>
    </source>
</evidence>
<evidence type="ECO:0000256" key="5">
    <source>
        <dbReference type="ARBA" id="ARBA00022989"/>
    </source>
</evidence>
<evidence type="ECO:0000256" key="3">
    <source>
        <dbReference type="ARBA" id="ARBA00022475"/>
    </source>
</evidence>
<dbReference type="InterPro" id="IPR004705">
    <property type="entry name" value="Cation/H_exchanger_CPA1_bac"/>
</dbReference>
<protein>
    <recommendedName>
        <fullName evidence="11">Cation/H+ exchanger transmembrane domain-containing protein</fullName>
    </recommendedName>
</protein>
<dbReference type="GO" id="GO:0051453">
    <property type="term" value="P:regulation of intracellular pH"/>
    <property type="evidence" value="ECO:0007669"/>
    <property type="project" value="TreeGrafter"/>
</dbReference>
<dbReference type="InterPro" id="IPR006153">
    <property type="entry name" value="Cation/H_exchanger_TM"/>
</dbReference>
<feature type="transmembrane region" description="Helical" evidence="10">
    <location>
        <begin position="114"/>
        <end position="136"/>
    </location>
</feature>
<keyword evidence="4 10" id="KW-0812">Transmembrane</keyword>
<evidence type="ECO:0000256" key="2">
    <source>
        <dbReference type="ARBA" id="ARBA00022448"/>
    </source>
</evidence>
<keyword evidence="7 10" id="KW-0406">Ion transport</keyword>
<dbReference type="STRING" id="1178515.SY83_04935"/>
<organism evidence="12 13">
    <name type="scientific">Paenibacillus swuensis</name>
    <dbReference type="NCBI Taxonomy" id="1178515"/>
    <lineage>
        <taxon>Bacteria</taxon>
        <taxon>Bacillati</taxon>
        <taxon>Bacillota</taxon>
        <taxon>Bacilli</taxon>
        <taxon>Bacillales</taxon>
        <taxon>Paenibacillaceae</taxon>
        <taxon>Paenibacillus</taxon>
    </lineage>
</organism>
<dbReference type="GO" id="GO:0015385">
    <property type="term" value="F:sodium:proton antiporter activity"/>
    <property type="evidence" value="ECO:0007669"/>
    <property type="project" value="InterPro"/>
</dbReference>
<reference evidence="12 13" key="1">
    <citation type="submission" date="2015-01" db="EMBL/GenBank/DDBJ databases">
        <title>Paenibacillus swuensis/DY6/whole genome sequencing.</title>
        <authorList>
            <person name="Kim M.K."/>
            <person name="Srinivasan S."/>
            <person name="Lee J.-J."/>
        </authorList>
    </citation>
    <scope>NUCLEOTIDE SEQUENCE [LARGE SCALE GENOMIC DNA]</scope>
    <source>
        <strain evidence="12 13">DY6</strain>
    </source>
</reference>
<keyword evidence="2 10" id="KW-0813">Transport</keyword>
<comment type="similarity">
    <text evidence="10">Belongs to the monovalent cation:proton antiporter 1 (CPA1) transporter (TC 2.A.36) family.</text>
</comment>
<keyword evidence="13" id="KW-1185">Reference proteome</keyword>
<sequence>MELFLAVLLLLTLVGVSNILNRLVPFVPVPLFQIALGMFVAVIPSGMHELELDPHLFFVLFVAPLLFKDGKRTPRDELWKLRSPILFLSLGLVLATVIIGGYAIHAMIPSIPLPAAFALAAILSPTDPVAVGALAGRIHLPKRILRLLEGEALMNDASGLVAFKFAVAATVTGVFSASNAAFSFLVIAAGGLLSGVILSFLIIWLRVFIRHWGMEDVTMHMLIQILTPFAIFLISEHFGVSGILAVVAGGIVHAVERDRTESAQVKLQIVSASTWAVMLFLLNGLVFVILGLQIPAVAEVIFEAEQFNNVQVIGYILAISAGLILLRFVWVYLYALVADREDTKNRLHSSVLVSLSGVRGAVTLAGAFSIPFILQDGSPFPERELLIFLAAGVILVSLLVASIVLPLVAHKAPSGGLTPEEREKQGKLTIMRAAAETIRLEMNEGNRAATRSVVSSYHRQLLEVESEGGGLDQGKELRDMTRKVHLLGIKIERKALVDAFTEGKISAEGMKRYQFVLDQTQWVLSNRWRFLSGAARYTWNRIRDVLFSKGTGGGLGAQDVSEMNQLRILTAKAAIAELKKIVSDQNKDAAHTVISHYQDVLERLKVAGGPREEDTILRQKKEIQLRAIQVERDEIQRLYEEGTFNRSLANKLRSYVNFREAAVFEEEDLL</sequence>
<comment type="function">
    <text evidence="10">Na(+)/H(+) antiporter that extrudes sodium in exchange for external protons.</text>
</comment>
<keyword evidence="8 10" id="KW-0472">Membrane</keyword>
<evidence type="ECO:0000256" key="10">
    <source>
        <dbReference type="RuleBase" id="RU366002"/>
    </source>
</evidence>
<dbReference type="OrthoDB" id="9809206at2"/>
<proteinExistence type="inferred from homology"/>
<evidence type="ECO:0000256" key="9">
    <source>
        <dbReference type="ARBA" id="ARBA00023201"/>
    </source>
</evidence>
<dbReference type="EMBL" id="CP011388">
    <property type="protein sequence ID" value="ANE45751.1"/>
    <property type="molecule type" value="Genomic_DNA"/>
</dbReference>
<dbReference type="PATRIC" id="fig|1178515.4.peg.1000"/>
<feature type="transmembrane region" description="Helical" evidence="10">
    <location>
        <begin position="27"/>
        <end position="47"/>
    </location>
</feature>
<dbReference type="GO" id="GO:0005886">
    <property type="term" value="C:plasma membrane"/>
    <property type="evidence" value="ECO:0007669"/>
    <property type="project" value="UniProtKB-SubCell"/>
</dbReference>
<feature type="transmembrane region" description="Helical" evidence="10">
    <location>
        <begin position="85"/>
        <end position="108"/>
    </location>
</feature>
<dbReference type="GO" id="GO:0015386">
    <property type="term" value="F:potassium:proton antiporter activity"/>
    <property type="evidence" value="ECO:0007669"/>
    <property type="project" value="TreeGrafter"/>
</dbReference>
<feature type="transmembrane region" description="Helical" evidence="10">
    <location>
        <begin position="181"/>
        <end position="205"/>
    </location>
</feature>
<gene>
    <name evidence="12" type="ORF">SY83_04935</name>
</gene>
<dbReference type="NCBIfam" id="TIGR00831">
    <property type="entry name" value="a_cpa1"/>
    <property type="match status" value="1"/>
</dbReference>
<name>A0A172TFD2_9BACL</name>
<keyword evidence="6 10" id="KW-0915">Sodium</keyword>
<keyword evidence="9 10" id="KW-0739">Sodium transport</keyword>
<feature type="domain" description="Cation/H+ exchanger transmembrane" evidence="11">
    <location>
        <begin position="10"/>
        <end position="409"/>
    </location>
</feature>
<evidence type="ECO:0000256" key="8">
    <source>
        <dbReference type="ARBA" id="ARBA00023136"/>
    </source>
</evidence>
<evidence type="ECO:0000256" key="1">
    <source>
        <dbReference type="ARBA" id="ARBA00004651"/>
    </source>
</evidence>
<accession>A0A172TFD2</accession>
<evidence type="ECO:0000313" key="12">
    <source>
        <dbReference type="EMBL" id="ANE45751.1"/>
    </source>
</evidence>
<dbReference type="AlphaFoldDB" id="A0A172TFD2"/>
<feature type="transmembrane region" description="Helical" evidence="10">
    <location>
        <begin position="240"/>
        <end position="255"/>
    </location>
</feature>
<feature type="transmembrane region" description="Helical" evidence="10">
    <location>
        <begin position="386"/>
        <end position="409"/>
    </location>
</feature>
<dbReference type="PANTHER" id="PTHR10110">
    <property type="entry name" value="SODIUM/HYDROGEN EXCHANGER"/>
    <property type="match status" value="1"/>
</dbReference>
<dbReference type="Pfam" id="PF00999">
    <property type="entry name" value="Na_H_Exchanger"/>
    <property type="match status" value="1"/>
</dbReference>
<evidence type="ECO:0000259" key="11">
    <source>
        <dbReference type="Pfam" id="PF00999"/>
    </source>
</evidence>
<dbReference type="GO" id="GO:0098719">
    <property type="term" value="P:sodium ion import across plasma membrane"/>
    <property type="evidence" value="ECO:0007669"/>
    <property type="project" value="TreeGrafter"/>
</dbReference>
<comment type="subcellular location">
    <subcellularLocation>
        <location evidence="1 10">Cell membrane</location>
        <topology evidence="1 10">Multi-pass membrane protein</topology>
    </subcellularLocation>
</comment>
<feature type="transmembrane region" description="Helical" evidence="10">
    <location>
        <begin position="217"/>
        <end position="234"/>
    </location>
</feature>
<dbReference type="KEGG" id="pswu:SY83_04935"/>
<dbReference type="RefSeq" id="WP_068604799.1">
    <property type="nucleotide sequence ID" value="NZ_CP011388.1"/>
</dbReference>
<feature type="transmembrane region" description="Helical" evidence="10">
    <location>
        <begin position="157"/>
        <end position="175"/>
    </location>
</feature>
<feature type="transmembrane region" description="Helical" evidence="10">
    <location>
        <begin position="312"/>
        <end position="337"/>
    </location>
</feature>
<evidence type="ECO:0000256" key="6">
    <source>
        <dbReference type="ARBA" id="ARBA00023053"/>
    </source>
</evidence>
<dbReference type="PANTHER" id="PTHR10110:SF86">
    <property type="entry name" value="SODIUM_HYDROGEN EXCHANGER 7"/>
    <property type="match status" value="1"/>
</dbReference>
<dbReference type="Proteomes" id="UP000076927">
    <property type="component" value="Chromosome"/>
</dbReference>
<keyword evidence="5 10" id="KW-1133">Transmembrane helix</keyword>
<evidence type="ECO:0000256" key="7">
    <source>
        <dbReference type="ARBA" id="ARBA00023065"/>
    </source>
</evidence>
<feature type="transmembrane region" description="Helical" evidence="10">
    <location>
        <begin position="349"/>
        <end position="374"/>
    </location>
</feature>
<dbReference type="Gene3D" id="6.10.140.1330">
    <property type="match status" value="1"/>
</dbReference>
<evidence type="ECO:0000256" key="4">
    <source>
        <dbReference type="ARBA" id="ARBA00022692"/>
    </source>
</evidence>
<feature type="transmembrane region" description="Helical" evidence="10">
    <location>
        <begin position="267"/>
        <end position="292"/>
    </location>
</feature>
<dbReference type="InterPro" id="IPR018422">
    <property type="entry name" value="Cation/H_exchanger_CPA1"/>
</dbReference>
<keyword evidence="10" id="KW-0050">Antiport</keyword>